<dbReference type="PROSITE" id="PS01012">
    <property type="entry name" value="FOLYLPOLYGLU_SYNT_2"/>
    <property type="match status" value="1"/>
</dbReference>
<proteinExistence type="inferred from homology"/>
<dbReference type="GO" id="GO:0005524">
    <property type="term" value="F:ATP binding"/>
    <property type="evidence" value="ECO:0007669"/>
    <property type="project" value="UniProtKB-KW"/>
</dbReference>
<evidence type="ECO:0000313" key="6">
    <source>
        <dbReference type="EMBL" id="KAH7982669.1"/>
    </source>
</evidence>
<evidence type="ECO:0008006" key="8">
    <source>
        <dbReference type="Google" id="ProtNLM"/>
    </source>
</evidence>
<feature type="region of interest" description="Disordered" evidence="5">
    <location>
        <begin position="138"/>
        <end position="178"/>
    </location>
</feature>
<dbReference type="GO" id="GO:0005739">
    <property type="term" value="C:mitochondrion"/>
    <property type="evidence" value="ECO:0007669"/>
    <property type="project" value="TreeGrafter"/>
</dbReference>
<evidence type="ECO:0000256" key="4">
    <source>
        <dbReference type="ARBA" id="ARBA00022840"/>
    </source>
</evidence>
<sequence>MADRPQESDTLVKRKRMAIPLEVKRSIVREHNAGEKVSSLVRKYGLPQLTVSCIIPSALKQAESDSHASASGASHAMDDGRKRVRHGAYKDVEDALLALNLDISRHERRPAPDFKVSLLMAVVAITLCLDPAGHSPARPAPKGLSRHGLTEETTGADYTRRRPQIDDDGAGQGINSPGVIPRTWHISKVRAETFPWERSARPAPKGSMRTCIFRSPPPRSTAALRLVARLSPGTDSTERRRPAPLPADSGRHDRYTVQFIFAAWAEVGSSTIANCFCKVGFAGDSSEAEVEGRDAPADAEMTELWSSVNGGDGDASGLEEFLHADDAVATNEDLTDEAIVAALTGAEDDSSDDEEEPEPMQCGMRKLLYRLMMVKPTQVRTVCDVPAKPIPTVSPKRCYEDAVYALNNLQSNEATLKKSMQHPSNAFLKSRLMPEHLQAVGLKVSDLDDLKVIHVAGTKGKGSTCAFAESILRHHGFKTGLYTSPHLVAVRERIRINGKPLSEAAFAKYFWDVYHNLKAKEGLDIPAYFQFLTVMAFKVFILEKVDVLVLEVGVGGEYDCTNVIRHPTVVGITSLGLDHTRLLGSSLQEIAWQKSGIFKKGCPAFSLPQPEGAFQVLQERAQERGCGAEICSGGLLVVRSFAAGATTSRRSDVWTSDVTRVALSLCTKVDTHARVKPPP</sequence>
<gene>
    <name evidence="6" type="ORF">HPB52_006479</name>
</gene>
<name>A0A9D4T792_RHISA</name>
<comment type="similarity">
    <text evidence="1">Belongs to the folylpolyglutamate synthase family.</text>
</comment>
<dbReference type="SUPFAM" id="SSF53623">
    <property type="entry name" value="MurD-like peptide ligases, catalytic domain"/>
    <property type="match status" value="1"/>
</dbReference>
<dbReference type="VEuPathDB" id="VectorBase:RSAN_047552"/>
<dbReference type="PANTHER" id="PTHR11136:SF5">
    <property type="entry name" value="FOLYLPOLYGLUTAMATE SYNTHASE, MITOCHONDRIAL"/>
    <property type="match status" value="1"/>
</dbReference>
<dbReference type="AlphaFoldDB" id="A0A9D4T792"/>
<organism evidence="6 7">
    <name type="scientific">Rhipicephalus sanguineus</name>
    <name type="common">Brown dog tick</name>
    <name type="synonym">Ixodes sanguineus</name>
    <dbReference type="NCBI Taxonomy" id="34632"/>
    <lineage>
        <taxon>Eukaryota</taxon>
        <taxon>Metazoa</taxon>
        <taxon>Ecdysozoa</taxon>
        <taxon>Arthropoda</taxon>
        <taxon>Chelicerata</taxon>
        <taxon>Arachnida</taxon>
        <taxon>Acari</taxon>
        <taxon>Parasitiformes</taxon>
        <taxon>Ixodida</taxon>
        <taxon>Ixodoidea</taxon>
        <taxon>Ixodidae</taxon>
        <taxon>Rhipicephalinae</taxon>
        <taxon>Rhipicephalus</taxon>
        <taxon>Rhipicephalus</taxon>
    </lineage>
</organism>
<keyword evidence="7" id="KW-1185">Reference proteome</keyword>
<comment type="caution">
    <text evidence="6">The sequence shown here is derived from an EMBL/GenBank/DDBJ whole genome shotgun (WGS) entry which is preliminary data.</text>
</comment>
<dbReference type="InterPro" id="IPR001645">
    <property type="entry name" value="Folylpolyglutamate_synth"/>
</dbReference>
<keyword evidence="3" id="KW-0547">Nucleotide-binding</keyword>
<evidence type="ECO:0000256" key="2">
    <source>
        <dbReference type="ARBA" id="ARBA00022598"/>
    </source>
</evidence>
<evidence type="ECO:0000313" key="7">
    <source>
        <dbReference type="Proteomes" id="UP000821837"/>
    </source>
</evidence>
<dbReference type="NCBIfam" id="TIGR01499">
    <property type="entry name" value="folC"/>
    <property type="match status" value="1"/>
</dbReference>
<evidence type="ECO:0000256" key="3">
    <source>
        <dbReference type="ARBA" id="ARBA00022741"/>
    </source>
</evidence>
<dbReference type="InterPro" id="IPR036565">
    <property type="entry name" value="Mur-like_cat_sf"/>
</dbReference>
<evidence type="ECO:0000256" key="1">
    <source>
        <dbReference type="ARBA" id="ARBA00008276"/>
    </source>
</evidence>
<dbReference type="VEuPathDB" id="VectorBase:RSAN_051560"/>
<dbReference type="EMBL" id="JABSTV010001245">
    <property type="protein sequence ID" value="KAH7982669.1"/>
    <property type="molecule type" value="Genomic_DNA"/>
</dbReference>
<dbReference type="PANTHER" id="PTHR11136">
    <property type="entry name" value="FOLYLPOLYGLUTAMATE SYNTHASE-RELATED"/>
    <property type="match status" value="1"/>
</dbReference>
<dbReference type="GO" id="GO:0004326">
    <property type="term" value="F:tetrahydrofolylpolyglutamate synthase activity"/>
    <property type="evidence" value="ECO:0007669"/>
    <property type="project" value="InterPro"/>
</dbReference>
<keyword evidence="4" id="KW-0067">ATP-binding</keyword>
<dbReference type="InterPro" id="IPR018109">
    <property type="entry name" value="Folylpolyglutamate_synth_CS"/>
</dbReference>
<reference evidence="6" key="2">
    <citation type="submission" date="2021-09" db="EMBL/GenBank/DDBJ databases">
        <authorList>
            <person name="Jia N."/>
            <person name="Wang J."/>
            <person name="Shi W."/>
            <person name="Du L."/>
            <person name="Sun Y."/>
            <person name="Zhan W."/>
            <person name="Jiang J."/>
            <person name="Wang Q."/>
            <person name="Zhang B."/>
            <person name="Ji P."/>
            <person name="Sakyi L.B."/>
            <person name="Cui X."/>
            <person name="Yuan T."/>
            <person name="Jiang B."/>
            <person name="Yang W."/>
            <person name="Lam T.T.-Y."/>
            <person name="Chang Q."/>
            <person name="Ding S."/>
            <person name="Wang X."/>
            <person name="Zhu J."/>
            <person name="Ruan X."/>
            <person name="Zhao L."/>
            <person name="Wei J."/>
            <person name="Que T."/>
            <person name="Du C."/>
            <person name="Cheng J."/>
            <person name="Dai P."/>
            <person name="Han X."/>
            <person name="Huang E."/>
            <person name="Gao Y."/>
            <person name="Liu J."/>
            <person name="Shao H."/>
            <person name="Ye R."/>
            <person name="Li L."/>
            <person name="Wei W."/>
            <person name="Wang X."/>
            <person name="Wang C."/>
            <person name="Huo Q."/>
            <person name="Li W."/>
            <person name="Guo W."/>
            <person name="Chen H."/>
            <person name="Chen S."/>
            <person name="Zhou L."/>
            <person name="Zhou L."/>
            <person name="Ni X."/>
            <person name="Tian J."/>
            <person name="Zhou Y."/>
            <person name="Sheng Y."/>
            <person name="Liu T."/>
            <person name="Pan Y."/>
            <person name="Xia L."/>
            <person name="Li J."/>
            <person name="Zhao F."/>
            <person name="Cao W."/>
        </authorList>
    </citation>
    <scope>NUCLEOTIDE SEQUENCE</scope>
    <source>
        <strain evidence="6">Rsan-2018</strain>
        <tissue evidence="6">Larvae</tissue>
    </source>
</reference>
<accession>A0A9D4T792</accession>
<reference evidence="6" key="1">
    <citation type="journal article" date="2020" name="Cell">
        <title>Large-Scale Comparative Analyses of Tick Genomes Elucidate Their Genetic Diversity and Vector Capacities.</title>
        <authorList>
            <consortium name="Tick Genome and Microbiome Consortium (TIGMIC)"/>
            <person name="Jia N."/>
            <person name="Wang J."/>
            <person name="Shi W."/>
            <person name="Du L."/>
            <person name="Sun Y."/>
            <person name="Zhan W."/>
            <person name="Jiang J.F."/>
            <person name="Wang Q."/>
            <person name="Zhang B."/>
            <person name="Ji P."/>
            <person name="Bell-Sakyi L."/>
            <person name="Cui X.M."/>
            <person name="Yuan T.T."/>
            <person name="Jiang B.G."/>
            <person name="Yang W.F."/>
            <person name="Lam T.T."/>
            <person name="Chang Q.C."/>
            <person name="Ding S.J."/>
            <person name="Wang X.J."/>
            <person name="Zhu J.G."/>
            <person name="Ruan X.D."/>
            <person name="Zhao L."/>
            <person name="Wei J.T."/>
            <person name="Ye R.Z."/>
            <person name="Que T.C."/>
            <person name="Du C.H."/>
            <person name="Zhou Y.H."/>
            <person name="Cheng J.X."/>
            <person name="Dai P.F."/>
            <person name="Guo W.B."/>
            <person name="Han X.H."/>
            <person name="Huang E.J."/>
            <person name="Li L.F."/>
            <person name="Wei W."/>
            <person name="Gao Y.C."/>
            <person name="Liu J.Z."/>
            <person name="Shao H.Z."/>
            <person name="Wang X."/>
            <person name="Wang C.C."/>
            <person name="Yang T.C."/>
            <person name="Huo Q.B."/>
            <person name="Li W."/>
            <person name="Chen H.Y."/>
            <person name="Chen S.E."/>
            <person name="Zhou L.G."/>
            <person name="Ni X.B."/>
            <person name="Tian J.H."/>
            <person name="Sheng Y."/>
            <person name="Liu T."/>
            <person name="Pan Y.S."/>
            <person name="Xia L.Y."/>
            <person name="Li J."/>
            <person name="Zhao F."/>
            <person name="Cao W.C."/>
        </authorList>
    </citation>
    <scope>NUCLEOTIDE SEQUENCE</scope>
    <source>
        <strain evidence="6">Rsan-2018</strain>
    </source>
</reference>
<protein>
    <recommendedName>
        <fullName evidence="8">Folylpoly-gamma-glutamate synthetase</fullName>
    </recommendedName>
</protein>
<keyword evidence="2" id="KW-0436">Ligase</keyword>
<dbReference type="GO" id="GO:0005829">
    <property type="term" value="C:cytosol"/>
    <property type="evidence" value="ECO:0007669"/>
    <property type="project" value="TreeGrafter"/>
</dbReference>
<dbReference type="Proteomes" id="UP000821837">
    <property type="component" value="Chromosome 1"/>
</dbReference>
<dbReference type="Gene3D" id="3.40.1190.10">
    <property type="entry name" value="Mur-like, catalytic domain"/>
    <property type="match status" value="1"/>
</dbReference>
<dbReference type="VEuPathDB" id="VectorBase:RSAN_038697"/>
<evidence type="ECO:0000256" key="5">
    <source>
        <dbReference type="SAM" id="MobiDB-lite"/>
    </source>
</evidence>